<feature type="transmembrane region" description="Helical" evidence="9">
    <location>
        <begin position="104"/>
        <end position="124"/>
    </location>
</feature>
<evidence type="ECO:0000256" key="9">
    <source>
        <dbReference type="SAM" id="Phobius"/>
    </source>
</evidence>
<evidence type="ECO:0000256" key="7">
    <source>
        <dbReference type="ARBA" id="ARBA00023128"/>
    </source>
</evidence>
<dbReference type="PANTHER" id="PTHR13603:SF1">
    <property type="entry name" value="TRANSMEMBRANE PROTEIN 186"/>
    <property type="match status" value="1"/>
</dbReference>
<keyword evidence="8 9" id="KW-0472">Membrane</keyword>
<keyword evidence="7" id="KW-0496">Mitochondrion</keyword>
<evidence type="ECO:0000256" key="5">
    <source>
        <dbReference type="ARBA" id="ARBA00022792"/>
    </source>
</evidence>
<organism evidence="10 11">
    <name type="scientific">Littorina saxatilis</name>
    <dbReference type="NCBI Taxonomy" id="31220"/>
    <lineage>
        <taxon>Eukaryota</taxon>
        <taxon>Metazoa</taxon>
        <taxon>Spiralia</taxon>
        <taxon>Lophotrochozoa</taxon>
        <taxon>Mollusca</taxon>
        <taxon>Gastropoda</taxon>
        <taxon>Caenogastropoda</taxon>
        <taxon>Littorinimorpha</taxon>
        <taxon>Littorinoidea</taxon>
        <taxon>Littorinidae</taxon>
        <taxon>Littorina</taxon>
    </lineage>
</organism>
<keyword evidence="4 9" id="KW-0812">Transmembrane</keyword>
<dbReference type="Proteomes" id="UP001374579">
    <property type="component" value="Unassembled WGS sequence"/>
</dbReference>
<dbReference type="InterPro" id="IPR026571">
    <property type="entry name" value="Tmem186"/>
</dbReference>
<sequence length="237" mass="26542">MISDCGCSVTMALSTFVRCVPRLAAKRRAASFISTNLHFGMKPDKVFCAPSSAFRTVFTSSCSRCEAKSANQDSDKPTSSDPEFRNIYAFRYIVHARVLSRFKIYQTMLTLGALPVGAALHNTGAVSTPGLAAFVGIGSLATIMLYVMSTFFRRVVGIIGMNTNEEKVRISHLTFWGRRRDNVFDVSEIVPLSDLSVKPNDIFQVIQFYENPEKFFWFHRHGKNTDAEAIQRIFGKL</sequence>
<evidence type="ECO:0000256" key="3">
    <source>
        <dbReference type="ARBA" id="ARBA00014604"/>
    </source>
</evidence>
<evidence type="ECO:0000313" key="11">
    <source>
        <dbReference type="Proteomes" id="UP001374579"/>
    </source>
</evidence>
<comment type="caution">
    <text evidence="10">The sequence shown here is derived from an EMBL/GenBank/DDBJ whole genome shotgun (WGS) entry which is preliminary data.</text>
</comment>
<name>A0AAN9BT59_9CAEN</name>
<evidence type="ECO:0000313" key="10">
    <source>
        <dbReference type="EMBL" id="KAK7111132.1"/>
    </source>
</evidence>
<accession>A0AAN9BT59</accession>
<keyword evidence="5" id="KW-0999">Mitochondrion inner membrane</keyword>
<proteinExistence type="inferred from homology"/>
<dbReference type="AlphaFoldDB" id="A0AAN9BT59"/>
<dbReference type="EMBL" id="JBAMIC010000002">
    <property type="protein sequence ID" value="KAK7111132.1"/>
    <property type="molecule type" value="Genomic_DNA"/>
</dbReference>
<dbReference type="PANTHER" id="PTHR13603">
    <property type="entry name" value="TRANSMEMBRANE PROTEIN 186"/>
    <property type="match status" value="1"/>
</dbReference>
<evidence type="ECO:0000256" key="1">
    <source>
        <dbReference type="ARBA" id="ARBA00004448"/>
    </source>
</evidence>
<evidence type="ECO:0000256" key="6">
    <source>
        <dbReference type="ARBA" id="ARBA00022989"/>
    </source>
</evidence>
<reference evidence="10 11" key="1">
    <citation type="submission" date="2024-02" db="EMBL/GenBank/DDBJ databases">
        <title>Chromosome-scale genome assembly of the rough periwinkle Littorina saxatilis.</title>
        <authorList>
            <person name="De Jode A."/>
            <person name="Faria R."/>
            <person name="Formenti G."/>
            <person name="Sims Y."/>
            <person name="Smith T.P."/>
            <person name="Tracey A."/>
            <person name="Wood J.M.D."/>
            <person name="Zagrodzka Z.B."/>
            <person name="Johannesson K."/>
            <person name="Butlin R.K."/>
            <person name="Leder E.H."/>
        </authorList>
    </citation>
    <scope>NUCLEOTIDE SEQUENCE [LARGE SCALE GENOMIC DNA]</scope>
    <source>
        <strain evidence="10">Snail1</strain>
        <tissue evidence="10">Muscle</tissue>
    </source>
</reference>
<gene>
    <name evidence="10" type="ORF">V1264_010816</name>
</gene>
<keyword evidence="6 9" id="KW-1133">Transmembrane helix</keyword>
<evidence type="ECO:0000256" key="4">
    <source>
        <dbReference type="ARBA" id="ARBA00022692"/>
    </source>
</evidence>
<comment type="subcellular location">
    <subcellularLocation>
        <location evidence="1">Mitochondrion inner membrane</location>
        <topology evidence="1">Multi-pass membrane protein</topology>
    </subcellularLocation>
</comment>
<comment type="similarity">
    <text evidence="2">Belongs to the TMEM186 family.</text>
</comment>
<protein>
    <recommendedName>
        <fullName evidence="3">Transmembrane protein 186</fullName>
    </recommendedName>
</protein>
<keyword evidence="11" id="KW-1185">Reference proteome</keyword>
<evidence type="ECO:0000256" key="2">
    <source>
        <dbReference type="ARBA" id="ARBA00007020"/>
    </source>
</evidence>
<dbReference type="GO" id="GO:0005743">
    <property type="term" value="C:mitochondrial inner membrane"/>
    <property type="evidence" value="ECO:0007669"/>
    <property type="project" value="UniProtKB-SubCell"/>
</dbReference>
<feature type="transmembrane region" description="Helical" evidence="9">
    <location>
        <begin position="130"/>
        <end position="152"/>
    </location>
</feature>
<evidence type="ECO:0000256" key="8">
    <source>
        <dbReference type="ARBA" id="ARBA00023136"/>
    </source>
</evidence>